<keyword evidence="4" id="KW-0378">Hydrolase</keyword>
<protein>
    <submittedName>
        <fullName evidence="4">Glycoside hydrolase family 57 protein</fullName>
    </submittedName>
</protein>
<dbReference type="EMBL" id="JAUJEB010000011">
    <property type="protein sequence ID" value="MDN5216804.1"/>
    <property type="molecule type" value="Genomic_DNA"/>
</dbReference>
<sequence length="414" mass="48339">MTSICLYFQVHQPFRIKPISFFDIGQVESYDDDHQNLRILNEIADRCYLPANELLQSLIEESGEQIKLNFSISGTAIEQFELYRPDVLSSFQRLAKTGQVEFLAETYYHSLASVYSPREFTDQVHKHRAKIKSVFGQTPQVFRNTELIYHNTIAKAAEDLGFKAILCEGVDHFLGGKSPNHMYKPTVDSNINCFLRNYSLSDDIAFRFSDDTWSEYPLTVPKFTRWLENPTNRGEVINLYMDYETFGEHQAKTTGIFEFLRDVLWSIVRSKNVTLATFSEVIREQNATDIYDVPTPSSWADTERDVSAWCGNEMQRDALKRLYDLEQKIRLLGNEELNHSWSKLQTSDHFYYMSTKNWPDNEIHQYFSPFESPYEAYIYFTNVLKDLELYLDYHLEVKQMTSAGENSKILALKN</sequence>
<evidence type="ECO:0000313" key="5">
    <source>
        <dbReference type="Proteomes" id="UP001172083"/>
    </source>
</evidence>
<comment type="similarity">
    <text evidence="1">Belongs to the glycosyl hydrolase 57 family.</text>
</comment>
<gene>
    <name evidence="4" type="ORF">QQ020_32335</name>
</gene>
<reference evidence="4" key="1">
    <citation type="submission" date="2023-06" db="EMBL/GenBank/DDBJ databases">
        <title>Genomic of Agaribacillus aureum.</title>
        <authorList>
            <person name="Wang G."/>
        </authorList>
    </citation>
    <scope>NUCLEOTIDE SEQUENCE</scope>
    <source>
        <strain evidence="4">BMA12</strain>
    </source>
</reference>
<organism evidence="4 5">
    <name type="scientific">Agaribacillus aureus</name>
    <dbReference type="NCBI Taxonomy" id="3051825"/>
    <lineage>
        <taxon>Bacteria</taxon>
        <taxon>Pseudomonadati</taxon>
        <taxon>Bacteroidota</taxon>
        <taxon>Cytophagia</taxon>
        <taxon>Cytophagales</taxon>
        <taxon>Splendidivirgaceae</taxon>
        <taxon>Agaribacillus</taxon>
    </lineage>
</organism>
<dbReference type="PANTHER" id="PTHR36306">
    <property type="entry name" value="ALPHA-AMYLASE-RELATED-RELATED"/>
    <property type="match status" value="1"/>
</dbReference>
<dbReference type="InterPro" id="IPR004300">
    <property type="entry name" value="Glyco_hydro_57_N"/>
</dbReference>
<dbReference type="Proteomes" id="UP001172083">
    <property type="component" value="Unassembled WGS sequence"/>
</dbReference>
<dbReference type="InterPro" id="IPR052046">
    <property type="entry name" value="GH57_Enzymes"/>
</dbReference>
<dbReference type="GO" id="GO:0016787">
    <property type="term" value="F:hydrolase activity"/>
    <property type="evidence" value="ECO:0007669"/>
    <property type="project" value="UniProtKB-KW"/>
</dbReference>
<comment type="caution">
    <text evidence="4">The sequence shown here is derived from an EMBL/GenBank/DDBJ whole genome shotgun (WGS) entry which is preliminary data.</text>
</comment>
<feature type="domain" description="Glycoside hydrolase family 57 N-terminal" evidence="3">
    <location>
        <begin position="6"/>
        <end position="294"/>
    </location>
</feature>
<evidence type="ECO:0000256" key="2">
    <source>
        <dbReference type="ARBA" id="ARBA00023277"/>
    </source>
</evidence>
<evidence type="ECO:0000256" key="1">
    <source>
        <dbReference type="ARBA" id="ARBA00006821"/>
    </source>
</evidence>
<dbReference type="Gene3D" id="3.20.110.20">
    <property type="match status" value="1"/>
</dbReference>
<dbReference type="SUPFAM" id="SSF88713">
    <property type="entry name" value="Glycoside hydrolase/deacetylase"/>
    <property type="match status" value="1"/>
</dbReference>
<dbReference type="InterPro" id="IPR011330">
    <property type="entry name" value="Glyco_hydro/deAcase_b/a-brl"/>
</dbReference>
<name>A0ABT8LG79_9BACT</name>
<evidence type="ECO:0000259" key="3">
    <source>
        <dbReference type="Pfam" id="PF03065"/>
    </source>
</evidence>
<accession>A0ABT8LG79</accession>
<evidence type="ECO:0000313" key="4">
    <source>
        <dbReference type="EMBL" id="MDN5216804.1"/>
    </source>
</evidence>
<proteinExistence type="inferred from homology"/>
<dbReference type="Pfam" id="PF03065">
    <property type="entry name" value="Glyco_hydro_57"/>
    <property type="match status" value="1"/>
</dbReference>
<keyword evidence="5" id="KW-1185">Reference proteome</keyword>
<dbReference type="RefSeq" id="WP_346762141.1">
    <property type="nucleotide sequence ID" value="NZ_JAUJEB010000011.1"/>
</dbReference>
<keyword evidence="2" id="KW-0119">Carbohydrate metabolism</keyword>
<dbReference type="PANTHER" id="PTHR36306:SF1">
    <property type="entry name" value="ALPHA-AMYLASE-RELATED"/>
    <property type="match status" value="1"/>
</dbReference>
<dbReference type="CDD" id="cd10795">
    <property type="entry name" value="GH57N_MJA1_like"/>
    <property type="match status" value="1"/>
</dbReference>